<feature type="binding site" evidence="7">
    <location>
        <position position="82"/>
    </location>
    <ligand>
        <name>substrate</name>
    </ligand>
</feature>
<proteinExistence type="inferred from homology"/>
<keyword evidence="7" id="KW-0963">Cytoplasm</keyword>
<dbReference type="GO" id="GO:0005524">
    <property type="term" value="F:ATP binding"/>
    <property type="evidence" value="ECO:0007669"/>
    <property type="project" value="UniProtKB-UniRule"/>
</dbReference>
<keyword evidence="1 7" id="KW-0028">Amino-acid biosynthesis</keyword>
<evidence type="ECO:0000313" key="9">
    <source>
        <dbReference type="Proteomes" id="UP001348817"/>
    </source>
</evidence>
<feature type="binding site" evidence="7">
    <location>
        <position position="122"/>
    </location>
    <ligand>
        <name>ATP</name>
        <dbReference type="ChEBI" id="CHEBI:30616"/>
    </ligand>
</feature>
<name>A0AAU9D547_9BACT</name>
<dbReference type="RefSeq" id="WP_338393223.1">
    <property type="nucleotide sequence ID" value="NZ_AP025314.1"/>
</dbReference>
<feature type="binding site" evidence="7">
    <location>
        <position position="35"/>
    </location>
    <ligand>
        <name>substrate</name>
    </ligand>
</feature>
<evidence type="ECO:0000313" key="8">
    <source>
        <dbReference type="EMBL" id="BDD07931.1"/>
    </source>
</evidence>
<accession>A0AAU9D547</accession>
<keyword evidence="7" id="KW-0479">Metal-binding</keyword>
<dbReference type="EMBL" id="AP025314">
    <property type="protein sequence ID" value="BDD07931.1"/>
    <property type="molecule type" value="Genomic_DNA"/>
</dbReference>
<dbReference type="InterPro" id="IPR027417">
    <property type="entry name" value="P-loop_NTPase"/>
</dbReference>
<dbReference type="InterPro" id="IPR000623">
    <property type="entry name" value="Shikimate_kinase/TSH1"/>
</dbReference>
<dbReference type="EC" id="2.7.1.71" evidence="7"/>
<comment type="similarity">
    <text evidence="7">Belongs to the shikimate kinase family.</text>
</comment>
<dbReference type="InterPro" id="IPR031322">
    <property type="entry name" value="Shikimate/glucono_kinase"/>
</dbReference>
<dbReference type="CDD" id="cd00464">
    <property type="entry name" value="SK"/>
    <property type="match status" value="1"/>
</dbReference>
<protein>
    <recommendedName>
        <fullName evidence="7">Shikimate kinase</fullName>
        <shortName evidence="7">SK</shortName>
        <ecNumber evidence="7">2.7.1.71</ecNumber>
    </recommendedName>
</protein>
<evidence type="ECO:0000256" key="3">
    <source>
        <dbReference type="ARBA" id="ARBA00022741"/>
    </source>
</evidence>
<dbReference type="GO" id="GO:0009423">
    <property type="term" value="P:chorismate biosynthetic process"/>
    <property type="evidence" value="ECO:0007669"/>
    <property type="project" value="UniProtKB-UniRule"/>
</dbReference>
<dbReference type="GO" id="GO:0000287">
    <property type="term" value="F:magnesium ion binding"/>
    <property type="evidence" value="ECO:0007669"/>
    <property type="project" value="UniProtKB-UniRule"/>
</dbReference>
<keyword evidence="9" id="KW-1185">Reference proteome</keyword>
<comment type="subcellular location">
    <subcellularLocation>
        <location evidence="7">Cytoplasm</location>
    </subcellularLocation>
</comment>
<feature type="binding site" evidence="7">
    <location>
        <position position="17"/>
    </location>
    <ligand>
        <name>Mg(2+)</name>
        <dbReference type="ChEBI" id="CHEBI:18420"/>
    </ligand>
</feature>
<dbReference type="HAMAP" id="MF_00109">
    <property type="entry name" value="Shikimate_kinase"/>
    <property type="match status" value="1"/>
</dbReference>
<dbReference type="Pfam" id="PF01202">
    <property type="entry name" value="SKI"/>
    <property type="match status" value="1"/>
</dbReference>
<feature type="binding site" evidence="7">
    <location>
        <position position="144"/>
    </location>
    <ligand>
        <name>substrate</name>
    </ligand>
</feature>
<evidence type="ECO:0000256" key="2">
    <source>
        <dbReference type="ARBA" id="ARBA00022679"/>
    </source>
</evidence>
<dbReference type="AlphaFoldDB" id="A0AAU9D547"/>
<evidence type="ECO:0000256" key="4">
    <source>
        <dbReference type="ARBA" id="ARBA00022777"/>
    </source>
</evidence>
<comment type="subunit">
    <text evidence="7">Monomer.</text>
</comment>
<dbReference type="Proteomes" id="UP001348817">
    <property type="component" value="Chromosome"/>
</dbReference>
<keyword evidence="6 7" id="KW-0057">Aromatic amino acid biosynthesis</keyword>
<dbReference type="SUPFAM" id="SSF52540">
    <property type="entry name" value="P-loop containing nucleoside triphosphate hydrolases"/>
    <property type="match status" value="1"/>
</dbReference>
<dbReference type="PANTHER" id="PTHR21087">
    <property type="entry name" value="SHIKIMATE KINASE"/>
    <property type="match status" value="1"/>
</dbReference>
<dbReference type="GO" id="GO:0008652">
    <property type="term" value="P:amino acid biosynthetic process"/>
    <property type="evidence" value="ECO:0007669"/>
    <property type="project" value="UniProtKB-KW"/>
</dbReference>
<comment type="pathway">
    <text evidence="7">Metabolic intermediate biosynthesis; chorismate biosynthesis; chorismate from D-erythrose 4-phosphate and phosphoenolpyruvate: step 5/7.</text>
</comment>
<dbReference type="PANTHER" id="PTHR21087:SF16">
    <property type="entry name" value="SHIKIMATE KINASE 1, CHLOROPLASTIC"/>
    <property type="match status" value="1"/>
</dbReference>
<keyword evidence="5 7" id="KW-0067">ATP-binding</keyword>
<dbReference type="GO" id="GO:0004765">
    <property type="term" value="F:shikimate kinase activity"/>
    <property type="evidence" value="ECO:0007669"/>
    <property type="project" value="UniProtKB-UniRule"/>
</dbReference>
<keyword evidence="3 7" id="KW-0547">Nucleotide-binding</keyword>
<evidence type="ECO:0000256" key="5">
    <source>
        <dbReference type="ARBA" id="ARBA00022840"/>
    </source>
</evidence>
<feature type="binding site" evidence="7">
    <location>
        <position position="59"/>
    </location>
    <ligand>
        <name>substrate</name>
    </ligand>
</feature>
<dbReference type="GO" id="GO:0009073">
    <property type="term" value="P:aromatic amino acid family biosynthetic process"/>
    <property type="evidence" value="ECO:0007669"/>
    <property type="project" value="UniProtKB-KW"/>
</dbReference>
<evidence type="ECO:0000256" key="6">
    <source>
        <dbReference type="ARBA" id="ARBA00023141"/>
    </source>
</evidence>
<gene>
    <name evidence="7 8" type="primary">aroK</name>
    <name evidence="8" type="ORF">FUAX_03630</name>
</gene>
<comment type="cofactor">
    <cofactor evidence="7">
        <name>Mg(2+)</name>
        <dbReference type="ChEBI" id="CHEBI:18420"/>
    </cofactor>
    <text evidence="7">Binds 1 Mg(2+) ion per subunit.</text>
</comment>
<comment type="caution">
    <text evidence="7">Lacks conserved residue(s) required for the propagation of feature annotation.</text>
</comment>
<keyword evidence="7" id="KW-0460">Magnesium</keyword>
<dbReference type="PRINTS" id="PR01100">
    <property type="entry name" value="SHIKIMTKNASE"/>
</dbReference>
<sequence>MRNKKIFLMGMPSSGKTTLGKRVAPVLNLPFLDLDHVIEQSEGMSIPDIFKEKGEDYFRKTEARLLREVTEKEDMFLLSCGGGTPCYHDGIDFMNGHGLTVFIDVPAEELTKRMVGRGTETRPLFTGMETTRLLNELRERIDTRLPHYSKAKIQIKGESIDPEMVLGAILDEEYPAID</sequence>
<comment type="catalytic activity">
    <reaction evidence="7">
        <text>shikimate + ATP = 3-phosphoshikimate + ADP + H(+)</text>
        <dbReference type="Rhea" id="RHEA:13121"/>
        <dbReference type="ChEBI" id="CHEBI:15378"/>
        <dbReference type="ChEBI" id="CHEBI:30616"/>
        <dbReference type="ChEBI" id="CHEBI:36208"/>
        <dbReference type="ChEBI" id="CHEBI:145989"/>
        <dbReference type="ChEBI" id="CHEBI:456216"/>
        <dbReference type="EC" id="2.7.1.71"/>
    </reaction>
</comment>
<organism evidence="8 9">
    <name type="scientific">Fulvitalea axinellae</name>
    <dbReference type="NCBI Taxonomy" id="1182444"/>
    <lineage>
        <taxon>Bacteria</taxon>
        <taxon>Pseudomonadati</taxon>
        <taxon>Bacteroidota</taxon>
        <taxon>Cytophagia</taxon>
        <taxon>Cytophagales</taxon>
        <taxon>Persicobacteraceae</taxon>
        <taxon>Fulvitalea</taxon>
    </lineage>
</organism>
<evidence type="ECO:0000256" key="7">
    <source>
        <dbReference type="HAMAP-Rule" id="MF_00109"/>
    </source>
</evidence>
<feature type="binding site" evidence="7">
    <location>
        <begin position="13"/>
        <end position="18"/>
    </location>
    <ligand>
        <name>ATP</name>
        <dbReference type="ChEBI" id="CHEBI:30616"/>
    </ligand>
</feature>
<keyword evidence="4 7" id="KW-0418">Kinase</keyword>
<keyword evidence="2 7" id="KW-0808">Transferase</keyword>
<comment type="function">
    <text evidence="7">Catalyzes the specific phosphorylation of the 3-hydroxyl group of shikimic acid using ATP as a cosubstrate.</text>
</comment>
<evidence type="ECO:0000256" key="1">
    <source>
        <dbReference type="ARBA" id="ARBA00022605"/>
    </source>
</evidence>
<dbReference type="GO" id="GO:0005829">
    <property type="term" value="C:cytosol"/>
    <property type="evidence" value="ECO:0007669"/>
    <property type="project" value="TreeGrafter"/>
</dbReference>
<dbReference type="Gene3D" id="3.40.50.300">
    <property type="entry name" value="P-loop containing nucleotide triphosphate hydrolases"/>
    <property type="match status" value="1"/>
</dbReference>
<dbReference type="KEGG" id="fax:FUAX_03630"/>
<reference evidence="8 9" key="1">
    <citation type="submission" date="2021-12" db="EMBL/GenBank/DDBJ databases">
        <title>Genome sequencing of bacteria with rrn-lacking chromosome and rrn-plasmid.</title>
        <authorList>
            <person name="Anda M."/>
            <person name="Iwasaki W."/>
        </authorList>
    </citation>
    <scope>NUCLEOTIDE SEQUENCE [LARGE SCALE GENOMIC DNA]</scope>
    <source>
        <strain evidence="8 9">DSM 100852</strain>
    </source>
</reference>